<dbReference type="EMBL" id="BDGG01000007">
    <property type="protein sequence ID" value="GAV01843.1"/>
    <property type="molecule type" value="Genomic_DNA"/>
</dbReference>
<evidence type="ECO:0000313" key="2">
    <source>
        <dbReference type="Proteomes" id="UP000186922"/>
    </source>
</evidence>
<comment type="caution">
    <text evidence="1">The sequence shown here is derived from an EMBL/GenBank/DDBJ whole genome shotgun (WGS) entry which is preliminary data.</text>
</comment>
<accession>A0A1D1VNV3</accession>
<gene>
    <name evidence="1" type="primary">RvY_12487-1</name>
    <name evidence="1" type="synonym">RvY_12487.1</name>
    <name evidence="1" type="ORF">RvY_12487</name>
</gene>
<protein>
    <submittedName>
        <fullName evidence="1">Uncharacterized protein</fullName>
    </submittedName>
</protein>
<dbReference type="AlphaFoldDB" id="A0A1D1VNV3"/>
<keyword evidence="2" id="KW-1185">Reference proteome</keyword>
<proteinExistence type="predicted"/>
<name>A0A1D1VNV3_RAMVA</name>
<sequence length="121" mass="13359">MHTPAIDIKGDSEMVDPVTVVILTRHPGDVHGLKTLLRIEASGDVSGLEALAEGITSRYIRNMGDAEVLRILMTAGFEIAGQCVSYNNYVGQMLVYEMGQVMTWTLFRKNSNNIRKSISMV</sequence>
<evidence type="ECO:0000313" key="1">
    <source>
        <dbReference type="EMBL" id="GAV01843.1"/>
    </source>
</evidence>
<reference evidence="1 2" key="1">
    <citation type="journal article" date="2016" name="Nat. Commun.">
        <title>Extremotolerant tardigrade genome and improved radiotolerance of human cultured cells by tardigrade-unique protein.</title>
        <authorList>
            <person name="Hashimoto T."/>
            <person name="Horikawa D.D."/>
            <person name="Saito Y."/>
            <person name="Kuwahara H."/>
            <person name="Kozuka-Hata H."/>
            <person name="Shin-I T."/>
            <person name="Minakuchi Y."/>
            <person name="Ohishi K."/>
            <person name="Motoyama A."/>
            <person name="Aizu T."/>
            <person name="Enomoto A."/>
            <person name="Kondo K."/>
            <person name="Tanaka S."/>
            <person name="Hara Y."/>
            <person name="Koshikawa S."/>
            <person name="Sagara H."/>
            <person name="Miura T."/>
            <person name="Yokobori S."/>
            <person name="Miyagawa K."/>
            <person name="Suzuki Y."/>
            <person name="Kubo T."/>
            <person name="Oyama M."/>
            <person name="Kohara Y."/>
            <person name="Fujiyama A."/>
            <person name="Arakawa K."/>
            <person name="Katayama T."/>
            <person name="Toyoda A."/>
            <person name="Kunieda T."/>
        </authorList>
    </citation>
    <scope>NUCLEOTIDE SEQUENCE [LARGE SCALE GENOMIC DNA]</scope>
    <source>
        <strain evidence="1 2">YOKOZUNA-1</strain>
    </source>
</reference>
<organism evidence="1 2">
    <name type="scientific">Ramazzottius varieornatus</name>
    <name type="common">Water bear</name>
    <name type="synonym">Tardigrade</name>
    <dbReference type="NCBI Taxonomy" id="947166"/>
    <lineage>
        <taxon>Eukaryota</taxon>
        <taxon>Metazoa</taxon>
        <taxon>Ecdysozoa</taxon>
        <taxon>Tardigrada</taxon>
        <taxon>Eutardigrada</taxon>
        <taxon>Parachela</taxon>
        <taxon>Hypsibioidea</taxon>
        <taxon>Ramazzottiidae</taxon>
        <taxon>Ramazzottius</taxon>
    </lineage>
</organism>
<dbReference type="Proteomes" id="UP000186922">
    <property type="component" value="Unassembled WGS sequence"/>
</dbReference>